<protein>
    <submittedName>
        <fullName evidence="1">Uncharacterized protein</fullName>
    </submittedName>
</protein>
<comment type="caution">
    <text evidence="1">The sequence shown here is derived from an EMBL/GenBank/DDBJ whole genome shotgun (WGS) entry which is preliminary data.</text>
</comment>
<evidence type="ECO:0000313" key="1">
    <source>
        <dbReference type="EMBL" id="PIM51925.1"/>
    </source>
</evidence>
<reference evidence="1 2" key="1">
    <citation type="submission" date="2017-11" db="EMBL/GenBank/DDBJ databases">
        <title>Draft genome sequence of Mitsuaria sp. HWN-4.</title>
        <authorList>
            <person name="Gundlapally S.R."/>
        </authorList>
    </citation>
    <scope>NUCLEOTIDE SEQUENCE [LARGE SCALE GENOMIC DNA]</scope>
    <source>
        <strain evidence="1 2">HWN-4</strain>
    </source>
</reference>
<dbReference type="AlphaFoldDB" id="A0A2G9C6F9"/>
<sequence length="168" mass="18506">MSADLAKVSNTLSFTAKTAMERGRQLHALTREIEAAKAMLPRNSALMRPQAMKVGGERRDQVYADAFSDESPSLEQFDAAMPVEAVSYDVVPLDVLLTDVERDYLKRKLHARVQFAGADLFYAISPSALQSMGGPGLADRLAQEIARQMVPALMRELGLSRRPGERGR</sequence>
<name>A0A2G9C6F9_9BURK</name>
<keyword evidence="2" id="KW-1185">Reference proteome</keyword>
<dbReference type="Proteomes" id="UP000231501">
    <property type="component" value="Unassembled WGS sequence"/>
</dbReference>
<organism evidence="1 2">
    <name type="scientific">Roseateles chitinivorans</name>
    <dbReference type="NCBI Taxonomy" id="2917965"/>
    <lineage>
        <taxon>Bacteria</taxon>
        <taxon>Pseudomonadati</taxon>
        <taxon>Pseudomonadota</taxon>
        <taxon>Betaproteobacteria</taxon>
        <taxon>Burkholderiales</taxon>
        <taxon>Sphaerotilaceae</taxon>
        <taxon>Roseateles</taxon>
    </lineage>
</organism>
<gene>
    <name evidence="1" type="ORF">CS062_17525</name>
</gene>
<accession>A0A2G9C6F9</accession>
<proteinExistence type="predicted"/>
<evidence type="ECO:0000313" key="2">
    <source>
        <dbReference type="Proteomes" id="UP000231501"/>
    </source>
</evidence>
<dbReference type="EMBL" id="PEOG01000050">
    <property type="protein sequence ID" value="PIM51925.1"/>
    <property type="molecule type" value="Genomic_DNA"/>
</dbReference>